<dbReference type="PRINTS" id="PR00411">
    <property type="entry name" value="PNDRDTASEI"/>
</dbReference>
<dbReference type="EMBL" id="BMFY01000012">
    <property type="protein sequence ID" value="GGA22054.1"/>
    <property type="molecule type" value="Genomic_DNA"/>
</dbReference>
<dbReference type="SUPFAM" id="SSF51905">
    <property type="entry name" value="FAD/NAD(P)-binding domain"/>
    <property type="match status" value="2"/>
</dbReference>
<dbReference type="Gene3D" id="3.50.50.60">
    <property type="entry name" value="FAD/NAD(P)-binding domain"/>
    <property type="match status" value="2"/>
</dbReference>
<keyword evidence="1" id="KW-0560">Oxidoreductase</keyword>
<evidence type="ECO:0000313" key="1">
    <source>
        <dbReference type="EMBL" id="GGA22054.1"/>
    </source>
</evidence>
<dbReference type="PANTHER" id="PTHR42877:SF4">
    <property type="entry name" value="FAD_NAD(P)-BINDING DOMAIN-CONTAINING PROTEIN-RELATED"/>
    <property type="match status" value="1"/>
</dbReference>
<reference evidence="1" key="1">
    <citation type="journal article" date="2014" name="Int. J. Syst. Evol. Microbiol.">
        <title>Complete genome sequence of Corynebacterium casei LMG S-19264T (=DSM 44701T), isolated from a smear-ripened cheese.</title>
        <authorList>
            <consortium name="US DOE Joint Genome Institute (JGI-PGF)"/>
            <person name="Walter F."/>
            <person name="Albersmeier A."/>
            <person name="Kalinowski J."/>
            <person name="Ruckert C."/>
        </authorList>
    </citation>
    <scope>NUCLEOTIDE SEQUENCE</scope>
    <source>
        <strain evidence="1">CGMCC 1.12785</strain>
    </source>
</reference>
<evidence type="ECO:0000313" key="2">
    <source>
        <dbReference type="Proteomes" id="UP000616114"/>
    </source>
</evidence>
<reference evidence="1" key="2">
    <citation type="submission" date="2020-09" db="EMBL/GenBank/DDBJ databases">
        <authorList>
            <person name="Sun Q."/>
            <person name="Zhou Y."/>
        </authorList>
    </citation>
    <scope>NUCLEOTIDE SEQUENCE</scope>
    <source>
        <strain evidence="1">CGMCC 1.12785</strain>
    </source>
</reference>
<dbReference type="InterPro" id="IPR051209">
    <property type="entry name" value="FAD-bind_Monooxygenase_sf"/>
</dbReference>
<name>A0A8J2TZQ5_9MICO</name>
<dbReference type="Pfam" id="PF13738">
    <property type="entry name" value="Pyr_redox_3"/>
    <property type="match status" value="1"/>
</dbReference>
<organism evidence="1 2">
    <name type="scientific">Sediminivirga luteola</name>
    <dbReference type="NCBI Taxonomy" id="1774748"/>
    <lineage>
        <taxon>Bacteria</taxon>
        <taxon>Bacillati</taxon>
        <taxon>Actinomycetota</taxon>
        <taxon>Actinomycetes</taxon>
        <taxon>Micrococcales</taxon>
        <taxon>Brevibacteriaceae</taxon>
        <taxon>Sediminivirga</taxon>
    </lineage>
</organism>
<dbReference type="AlphaFoldDB" id="A0A8J2TZQ5"/>
<dbReference type="Proteomes" id="UP000616114">
    <property type="component" value="Unassembled WGS sequence"/>
</dbReference>
<dbReference type="InterPro" id="IPR036188">
    <property type="entry name" value="FAD/NAD-bd_sf"/>
</dbReference>
<keyword evidence="2" id="KW-1185">Reference proteome</keyword>
<sequence>MTRNIHDVLIIGAGFSGIALASRLRRCGFERFRLIDRGNDFGGTWRDNTYPGAECDIQSHLYSFSFRPNPRWSKTYAGQGEIHDYLTWVAREEGLYEHAEFGQEVESATWHEEDRTWTVKTNTATFEAGIVIFATGHLSDPRVPDLPGLGAFKGKTFHSARWDHEYDLDGKNVAVVGTGASAIQVVPAIADRVASLTVFQRSAPYVIPRQDVIYTEAQKRMFERVPEAAQGFRDFLFWANESRFPQRMMVPEFLKEVEAVAEAHRRAQIEDPVLLDKVTPDYTIGCKRILLSNDWYPALQKAHVELVPRPVKGFTEQAVVDATGQSHDVDCVIFCSGFEASELPVAKRIRGVDGLRMDEVWSRGSEAFGGVSVAGFPNLFFMNGPHVGLGAGSIIFMIETQANYVADAVQHIVERKIGRVEVRSERQNEFVEFIAGRATGTVWTSGGCDSWYLDPRSGRLTTIWPDMMNRYRSDFGRFEPDDYLVVAEPHTVAAGKTRHH</sequence>
<accession>A0A8J2TZQ5</accession>
<comment type="caution">
    <text evidence="1">The sequence shown here is derived from an EMBL/GenBank/DDBJ whole genome shotgun (WGS) entry which is preliminary data.</text>
</comment>
<keyword evidence="1" id="KW-0503">Monooxygenase</keyword>
<dbReference type="GO" id="GO:0004497">
    <property type="term" value="F:monooxygenase activity"/>
    <property type="evidence" value="ECO:0007669"/>
    <property type="project" value="UniProtKB-KW"/>
</dbReference>
<gene>
    <name evidence="1" type="ORF">GCM10011333_26370</name>
</gene>
<dbReference type="PANTHER" id="PTHR42877">
    <property type="entry name" value="L-ORNITHINE N(5)-MONOOXYGENASE-RELATED"/>
    <property type="match status" value="1"/>
</dbReference>
<proteinExistence type="predicted"/>
<protein>
    <submittedName>
        <fullName evidence="1">Monooxygenase</fullName>
    </submittedName>
</protein>
<dbReference type="RefSeq" id="WP_188551360.1">
    <property type="nucleotide sequence ID" value="NZ_BMFY01000012.1"/>
</dbReference>